<dbReference type="Pfam" id="PF02527">
    <property type="entry name" value="GidB"/>
    <property type="match status" value="1"/>
</dbReference>
<comment type="catalytic activity">
    <reaction evidence="6">
        <text>guanosine(527) in 16S rRNA + S-adenosyl-L-methionine = N(7)-methylguanosine(527) in 16S rRNA + S-adenosyl-L-homocysteine</text>
        <dbReference type="Rhea" id="RHEA:42732"/>
        <dbReference type="Rhea" id="RHEA-COMP:10209"/>
        <dbReference type="Rhea" id="RHEA-COMP:10210"/>
        <dbReference type="ChEBI" id="CHEBI:57856"/>
        <dbReference type="ChEBI" id="CHEBI:59789"/>
        <dbReference type="ChEBI" id="CHEBI:74269"/>
        <dbReference type="ChEBI" id="CHEBI:74480"/>
        <dbReference type="EC" id="2.1.1.170"/>
    </reaction>
</comment>
<dbReference type="InterPro" id="IPR003682">
    <property type="entry name" value="rRNA_ssu_MeTfrase_G"/>
</dbReference>
<dbReference type="EC" id="2.1.1.170" evidence="6"/>
<dbReference type="NCBIfam" id="TIGR00138">
    <property type="entry name" value="rsmG_gidB"/>
    <property type="match status" value="1"/>
</dbReference>
<evidence type="ECO:0000256" key="4">
    <source>
        <dbReference type="ARBA" id="ARBA00022679"/>
    </source>
</evidence>
<keyword evidence="8" id="KW-1185">Reference proteome</keyword>
<dbReference type="PANTHER" id="PTHR31760">
    <property type="entry name" value="S-ADENOSYL-L-METHIONINE-DEPENDENT METHYLTRANSFERASES SUPERFAMILY PROTEIN"/>
    <property type="match status" value="1"/>
</dbReference>
<dbReference type="HAMAP" id="MF_00074">
    <property type="entry name" value="16SrRNA_methyltr_G"/>
    <property type="match status" value="1"/>
</dbReference>
<dbReference type="EMBL" id="BMHV01000006">
    <property type="protein sequence ID" value="GGF59034.1"/>
    <property type="molecule type" value="Genomic_DNA"/>
</dbReference>
<keyword evidence="1 6" id="KW-0963">Cytoplasm</keyword>
<keyword evidence="3 6" id="KW-0489">Methyltransferase</keyword>
<dbReference type="AlphaFoldDB" id="A0A917F817"/>
<comment type="caution">
    <text evidence="7">The sequence shown here is derived from an EMBL/GenBank/DDBJ whole genome shotgun (WGS) entry which is preliminary data.</text>
</comment>
<dbReference type="InterPro" id="IPR029063">
    <property type="entry name" value="SAM-dependent_MTases_sf"/>
</dbReference>
<keyword evidence="5 6" id="KW-0949">S-adenosyl-L-methionine</keyword>
<feature type="binding site" evidence="6">
    <location>
        <position position="74"/>
    </location>
    <ligand>
        <name>S-adenosyl-L-methionine</name>
        <dbReference type="ChEBI" id="CHEBI:59789"/>
    </ligand>
</feature>
<dbReference type="SUPFAM" id="SSF53335">
    <property type="entry name" value="S-adenosyl-L-methionine-dependent methyltransferases"/>
    <property type="match status" value="1"/>
</dbReference>
<dbReference type="GO" id="GO:0005829">
    <property type="term" value="C:cytosol"/>
    <property type="evidence" value="ECO:0007669"/>
    <property type="project" value="TreeGrafter"/>
</dbReference>
<evidence type="ECO:0000313" key="8">
    <source>
        <dbReference type="Proteomes" id="UP000632498"/>
    </source>
</evidence>
<dbReference type="CDD" id="cd02440">
    <property type="entry name" value="AdoMet_MTases"/>
    <property type="match status" value="1"/>
</dbReference>
<dbReference type="Gene3D" id="3.40.50.150">
    <property type="entry name" value="Vaccinia Virus protein VP39"/>
    <property type="match status" value="1"/>
</dbReference>
<evidence type="ECO:0000256" key="6">
    <source>
        <dbReference type="HAMAP-Rule" id="MF_00074"/>
    </source>
</evidence>
<comment type="function">
    <text evidence="6">Specifically methylates the N7 position of guanine in position 527 of 16S rRNA.</text>
</comment>
<reference evidence="7" key="2">
    <citation type="submission" date="2020-09" db="EMBL/GenBank/DDBJ databases">
        <authorList>
            <person name="Sun Q."/>
            <person name="Zhou Y."/>
        </authorList>
    </citation>
    <scope>NUCLEOTIDE SEQUENCE</scope>
    <source>
        <strain evidence="7">CGMCC 1.15254</strain>
    </source>
</reference>
<sequence length="205" mass="23108">MGFQAQQDQWNALDVSRETLDRLQAYGDLLVKWQAKINLVSNSTLDDLWTRHLLDSAQVYPYLPENCKTLVDIGCGAGFPGLVLAIMGVEDVHLVDSDARKMAFVREAARVTETHVTIHNCRIDDLKESGFADVVTSRALANLEKLLSFSAQLRKPDGRCIFLKGRKAEEEIKDARKVWDFDCDTEQSLSDPEGQILIIERMTPK</sequence>
<accession>A0A917F817</accession>
<organism evidence="7 8">
    <name type="scientific">Terasakiella brassicae</name>
    <dbReference type="NCBI Taxonomy" id="1634917"/>
    <lineage>
        <taxon>Bacteria</taxon>
        <taxon>Pseudomonadati</taxon>
        <taxon>Pseudomonadota</taxon>
        <taxon>Alphaproteobacteria</taxon>
        <taxon>Rhodospirillales</taxon>
        <taxon>Terasakiellaceae</taxon>
        <taxon>Terasakiella</taxon>
    </lineage>
</organism>
<feature type="binding site" evidence="6">
    <location>
        <position position="79"/>
    </location>
    <ligand>
        <name>S-adenosyl-L-methionine</name>
        <dbReference type="ChEBI" id="CHEBI:59789"/>
    </ligand>
</feature>
<reference evidence="7" key="1">
    <citation type="journal article" date="2014" name="Int. J. Syst. Evol. Microbiol.">
        <title>Complete genome sequence of Corynebacterium casei LMG S-19264T (=DSM 44701T), isolated from a smear-ripened cheese.</title>
        <authorList>
            <consortium name="US DOE Joint Genome Institute (JGI-PGF)"/>
            <person name="Walter F."/>
            <person name="Albersmeier A."/>
            <person name="Kalinowski J."/>
            <person name="Ruckert C."/>
        </authorList>
    </citation>
    <scope>NUCLEOTIDE SEQUENCE</scope>
    <source>
        <strain evidence="7">CGMCC 1.15254</strain>
    </source>
</reference>
<keyword evidence="4 6" id="KW-0808">Transferase</keyword>
<gene>
    <name evidence="6 7" type="primary">rsmG</name>
    <name evidence="7" type="ORF">GCM10011332_10800</name>
</gene>
<evidence type="ECO:0000256" key="3">
    <source>
        <dbReference type="ARBA" id="ARBA00022603"/>
    </source>
</evidence>
<evidence type="ECO:0000256" key="1">
    <source>
        <dbReference type="ARBA" id="ARBA00022490"/>
    </source>
</evidence>
<feature type="binding site" evidence="6">
    <location>
        <position position="138"/>
    </location>
    <ligand>
        <name>S-adenosyl-L-methionine</name>
        <dbReference type="ChEBI" id="CHEBI:59789"/>
    </ligand>
</feature>
<evidence type="ECO:0000256" key="2">
    <source>
        <dbReference type="ARBA" id="ARBA00022552"/>
    </source>
</evidence>
<comment type="caution">
    <text evidence="6">Lacks conserved residue(s) required for the propagation of feature annotation.</text>
</comment>
<dbReference type="Proteomes" id="UP000632498">
    <property type="component" value="Unassembled WGS sequence"/>
</dbReference>
<dbReference type="GO" id="GO:0070043">
    <property type="term" value="F:rRNA (guanine-N7-)-methyltransferase activity"/>
    <property type="evidence" value="ECO:0007669"/>
    <property type="project" value="UniProtKB-UniRule"/>
</dbReference>
<comment type="subcellular location">
    <subcellularLocation>
        <location evidence="6">Cytoplasm</location>
    </subcellularLocation>
</comment>
<protein>
    <recommendedName>
        <fullName evidence="6">Ribosomal RNA small subunit methyltransferase G</fullName>
        <ecNumber evidence="6">2.1.1.170</ecNumber>
    </recommendedName>
    <alternativeName>
        <fullName evidence="6">16S rRNA 7-methylguanosine methyltransferase</fullName>
        <shortName evidence="6">16S rRNA m7G methyltransferase</shortName>
    </alternativeName>
</protein>
<proteinExistence type="inferred from homology"/>
<keyword evidence="2 6" id="KW-0698">rRNA processing</keyword>
<evidence type="ECO:0000256" key="5">
    <source>
        <dbReference type="ARBA" id="ARBA00022691"/>
    </source>
</evidence>
<dbReference type="RefSeq" id="WP_188662531.1">
    <property type="nucleotide sequence ID" value="NZ_BMHV01000006.1"/>
</dbReference>
<dbReference type="PANTHER" id="PTHR31760:SF0">
    <property type="entry name" value="S-ADENOSYL-L-METHIONINE-DEPENDENT METHYLTRANSFERASES SUPERFAMILY PROTEIN"/>
    <property type="match status" value="1"/>
</dbReference>
<comment type="similarity">
    <text evidence="6">Belongs to the methyltransferase superfamily. RNA methyltransferase RsmG family.</text>
</comment>
<dbReference type="PIRSF" id="PIRSF003078">
    <property type="entry name" value="GidB"/>
    <property type="match status" value="1"/>
</dbReference>
<evidence type="ECO:0000313" key="7">
    <source>
        <dbReference type="EMBL" id="GGF59034.1"/>
    </source>
</evidence>
<name>A0A917F817_9PROT</name>